<dbReference type="RefSeq" id="WP_013031530.1">
    <property type="nucleotide sequence ID" value="NC_013960.1"/>
</dbReference>
<gene>
    <name evidence="2" type="ordered locus">Nhal_0448</name>
</gene>
<proteinExistence type="predicted"/>
<evidence type="ECO:0000313" key="2">
    <source>
        <dbReference type="EMBL" id="ADE13635.1"/>
    </source>
</evidence>
<protein>
    <recommendedName>
        <fullName evidence="4">Secreted protein</fullName>
    </recommendedName>
</protein>
<keyword evidence="3" id="KW-1185">Reference proteome</keyword>
<name>D5BVK7_NITHN</name>
<sequence>MKSTTLITLAALGSFAFYGNAYAENGHAYNGSFCDNYYGSQVGNFNHQHNGIKNNTNSGRYVSCPVIVDEIAKTTGTTRVWLYYSGSGKISCSMFSKNGNGTTRQSKMGSRTNSGWFSIPAITSDNYWGSYSMYCYLPPKGILKTIWVGEKS</sequence>
<reference evidence="3" key="1">
    <citation type="submission" date="2010-04" db="EMBL/GenBank/DDBJ databases">
        <title>Complete genome sequence of Nitrosococcus halophilus Nc4, a salt-adapted, aerobic obligate ammonia-oxidizing sulfur purple bacterium.</title>
        <authorList>
            <consortium name="US DOE Joint Genome Institute"/>
            <person name="Campbell M.A."/>
            <person name="Malfatti S.A."/>
            <person name="Chain P.S.G."/>
            <person name="Heidelberg J.F."/>
            <person name="Ward B.B."/>
            <person name="Klotz M.G."/>
        </authorList>
    </citation>
    <scope>NUCLEOTIDE SEQUENCE [LARGE SCALE GENOMIC DNA]</scope>
    <source>
        <strain evidence="3">Nc4</strain>
    </source>
</reference>
<dbReference type="Proteomes" id="UP000001844">
    <property type="component" value="Chromosome"/>
</dbReference>
<dbReference type="KEGG" id="nhl:Nhal_0448"/>
<accession>D5BVK7</accession>
<dbReference type="eggNOG" id="ENOG503440H">
    <property type="taxonomic scope" value="Bacteria"/>
</dbReference>
<evidence type="ECO:0000256" key="1">
    <source>
        <dbReference type="SAM" id="SignalP"/>
    </source>
</evidence>
<keyword evidence="1" id="KW-0732">Signal</keyword>
<dbReference type="HOGENOM" id="CLU_1720409_0_0_6"/>
<dbReference type="OrthoDB" id="5768744at2"/>
<dbReference type="EMBL" id="CP001798">
    <property type="protein sequence ID" value="ADE13635.1"/>
    <property type="molecule type" value="Genomic_DNA"/>
</dbReference>
<evidence type="ECO:0000313" key="3">
    <source>
        <dbReference type="Proteomes" id="UP000001844"/>
    </source>
</evidence>
<dbReference type="AlphaFoldDB" id="D5BVK7"/>
<evidence type="ECO:0008006" key="4">
    <source>
        <dbReference type="Google" id="ProtNLM"/>
    </source>
</evidence>
<organism evidence="2 3">
    <name type="scientific">Nitrosococcus halophilus (strain Nc4)</name>
    <dbReference type="NCBI Taxonomy" id="472759"/>
    <lineage>
        <taxon>Bacteria</taxon>
        <taxon>Pseudomonadati</taxon>
        <taxon>Pseudomonadota</taxon>
        <taxon>Gammaproteobacteria</taxon>
        <taxon>Chromatiales</taxon>
        <taxon>Chromatiaceae</taxon>
        <taxon>Nitrosococcus</taxon>
    </lineage>
</organism>
<feature type="chain" id="PRO_5003069214" description="Secreted protein" evidence="1">
    <location>
        <begin position="24"/>
        <end position="152"/>
    </location>
</feature>
<feature type="signal peptide" evidence="1">
    <location>
        <begin position="1"/>
        <end position="23"/>
    </location>
</feature>